<feature type="domain" description="RNA polymerase sigma-70" evidence="8">
    <location>
        <begin position="351"/>
        <end position="377"/>
    </location>
</feature>
<keyword evidence="10" id="KW-1185">Reference proteome</keyword>
<keyword evidence="3 6" id="KW-0731">Sigma factor</keyword>
<dbReference type="HAMAP" id="MF_00963">
    <property type="entry name" value="Sigma70_RpoD_SigA"/>
    <property type="match status" value="1"/>
</dbReference>
<sequence length="393" mass="44650">MTRPARSRPRAPARAVAHAPGENEAGGVAVMTPEVQDDPFLDHLDPAEDLESLDEPEEELTGEEPAAEAEDSPSEETWSELVDHPVIVSNDPVRQYLHEIGRVPLLTVTEEIDLARRMEAGQEARTQLETEHELGERERRRLQRTVEDGEHAKQQLIEANLRLVVSIAKKYANRGMGLLDLIQEGNQGLIRGAEKFEYRRGFKFSTYATWWIRQAVNRAIADQARNIRIPVHMVETINKLNRTTRQLQMELSREPSHAETAEAMGPGWDEVKVEETLRLTRDTISLATPVGDEGDSSIADFLPDDRRESPLSRVSSVLMSEALDRTLATLEPREALVIRLRNGLEDGREHTLEEVGKHFGVTRERIRQIENKALRKIKYEQSKRGSLRDYLED</sequence>
<dbReference type="InterPro" id="IPR000943">
    <property type="entry name" value="RNA_pol_sigma70"/>
</dbReference>
<dbReference type="EMBL" id="CP001115">
    <property type="protein sequence ID" value="ACO47418.2"/>
    <property type="molecule type" value="Genomic_DNA"/>
</dbReference>
<dbReference type="KEGG" id="ddr:Deide_1p00220"/>
<dbReference type="SUPFAM" id="SSF88659">
    <property type="entry name" value="Sigma3 and sigma4 domains of RNA polymerase sigma factors"/>
    <property type="match status" value="2"/>
</dbReference>
<dbReference type="AlphaFoldDB" id="C1D1X9"/>
<evidence type="ECO:0000256" key="4">
    <source>
        <dbReference type="ARBA" id="ARBA00023125"/>
    </source>
</evidence>
<evidence type="ECO:0000256" key="1">
    <source>
        <dbReference type="ARBA" id="ARBA00011344"/>
    </source>
</evidence>
<dbReference type="Pfam" id="PF04545">
    <property type="entry name" value="Sigma70_r4"/>
    <property type="match status" value="1"/>
</dbReference>
<protein>
    <recommendedName>
        <fullName evidence="6">RNA polymerase sigma factor SigA</fullName>
    </recommendedName>
</protein>
<feature type="region of interest" description="Sigma-70 factor domain-2" evidence="6">
    <location>
        <begin position="156"/>
        <end position="226"/>
    </location>
</feature>
<dbReference type="Pfam" id="PF04539">
    <property type="entry name" value="Sigma70_r3"/>
    <property type="match status" value="1"/>
</dbReference>
<keyword evidence="6" id="KW-0963">Cytoplasm</keyword>
<keyword evidence="9" id="KW-0614">Plasmid</keyword>
<dbReference type="NCBIfam" id="TIGR02937">
    <property type="entry name" value="sigma70-ECF"/>
    <property type="match status" value="1"/>
</dbReference>
<comment type="similarity">
    <text evidence="6">Belongs to the sigma-70 factor family. RpoD/SigA subfamily.</text>
</comment>
<name>C1D1X9_DEIDV</name>
<dbReference type="PANTHER" id="PTHR30603">
    <property type="entry name" value="RNA POLYMERASE SIGMA FACTOR RPO"/>
    <property type="match status" value="1"/>
</dbReference>
<dbReference type="PRINTS" id="PR00046">
    <property type="entry name" value="SIGMA70FCT"/>
</dbReference>
<dbReference type="InterPro" id="IPR013325">
    <property type="entry name" value="RNA_pol_sigma_r2"/>
</dbReference>
<dbReference type="InterPro" id="IPR007627">
    <property type="entry name" value="RNA_pol_sigma70_r2"/>
</dbReference>
<dbReference type="SUPFAM" id="SSF88946">
    <property type="entry name" value="Sigma2 domain of RNA polymerase sigma factors"/>
    <property type="match status" value="1"/>
</dbReference>
<dbReference type="RefSeq" id="WP_162485630.1">
    <property type="nucleotide sequence ID" value="NC_012527.1"/>
</dbReference>
<keyword evidence="2 6" id="KW-0805">Transcription regulation</keyword>
<dbReference type="InterPro" id="IPR036388">
    <property type="entry name" value="WH-like_DNA-bd_sf"/>
</dbReference>
<dbReference type="InterPro" id="IPR007630">
    <property type="entry name" value="RNA_pol_sigma70_r4"/>
</dbReference>
<proteinExistence type="inferred from homology"/>
<dbReference type="Gene3D" id="1.10.601.10">
    <property type="entry name" value="RNA Polymerase Primary Sigma Factor"/>
    <property type="match status" value="1"/>
</dbReference>
<dbReference type="FunFam" id="1.10.601.10:FF:000001">
    <property type="entry name" value="RNA polymerase sigma factor SigA"/>
    <property type="match status" value="1"/>
</dbReference>
<feature type="compositionally biased region" description="Basic residues" evidence="7">
    <location>
        <begin position="1"/>
        <end position="11"/>
    </location>
</feature>
<dbReference type="Proteomes" id="UP000002208">
    <property type="component" value="Plasmid 1"/>
</dbReference>
<accession>C1D1X9</accession>
<dbReference type="InterPro" id="IPR007624">
    <property type="entry name" value="RNA_pol_sigma70_r3"/>
</dbReference>
<evidence type="ECO:0000313" key="9">
    <source>
        <dbReference type="EMBL" id="ACO47418.2"/>
    </source>
</evidence>
<dbReference type="InterPro" id="IPR009042">
    <property type="entry name" value="RNA_pol_sigma70_r1_2"/>
</dbReference>
<keyword evidence="4 6" id="KW-0238">DNA-binding</keyword>
<dbReference type="InterPro" id="IPR013324">
    <property type="entry name" value="RNA_pol_sigma_r3/r4-like"/>
</dbReference>
<evidence type="ECO:0000256" key="2">
    <source>
        <dbReference type="ARBA" id="ARBA00023015"/>
    </source>
</evidence>
<keyword evidence="5 6" id="KW-0804">Transcription</keyword>
<dbReference type="Gene3D" id="1.10.10.10">
    <property type="entry name" value="Winged helix-like DNA-binding domain superfamily/Winged helix DNA-binding domain"/>
    <property type="match status" value="2"/>
</dbReference>
<feature type="short sequence motif" description="Interaction with polymerase core subunit RpoC" evidence="6">
    <location>
        <begin position="180"/>
        <end position="183"/>
    </location>
</feature>
<organism evidence="9 10">
    <name type="scientific">Deinococcus deserti (strain DSM 17065 / CIP 109153 / LMG 22923 / VCD115)</name>
    <dbReference type="NCBI Taxonomy" id="546414"/>
    <lineage>
        <taxon>Bacteria</taxon>
        <taxon>Thermotogati</taxon>
        <taxon>Deinococcota</taxon>
        <taxon>Deinococci</taxon>
        <taxon>Deinococcales</taxon>
        <taxon>Deinococcaceae</taxon>
        <taxon>Deinococcus</taxon>
    </lineage>
</organism>
<dbReference type="PROSITE" id="PS00716">
    <property type="entry name" value="SIGMA70_2"/>
    <property type="match status" value="1"/>
</dbReference>
<feature type="compositionally biased region" description="Acidic residues" evidence="7">
    <location>
        <begin position="47"/>
        <end position="78"/>
    </location>
</feature>
<dbReference type="GO" id="GO:0016987">
    <property type="term" value="F:sigma factor activity"/>
    <property type="evidence" value="ECO:0007669"/>
    <property type="project" value="UniProtKB-UniRule"/>
</dbReference>
<dbReference type="CDD" id="cd06171">
    <property type="entry name" value="Sigma70_r4"/>
    <property type="match status" value="1"/>
</dbReference>
<dbReference type="Pfam" id="PF00140">
    <property type="entry name" value="Sigma70_r1_2"/>
    <property type="match status" value="1"/>
</dbReference>
<comment type="caution">
    <text evidence="6">Lacks conserved residue(s) required for the propagation of feature annotation.</text>
</comment>
<comment type="subcellular location">
    <subcellularLocation>
        <location evidence="6">Cytoplasm</location>
    </subcellularLocation>
</comment>
<dbReference type="InterPro" id="IPR014284">
    <property type="entry name" value="RNA_pol_sigma-70_dom"/>
</dbReference>
<evidence type="ECO:0000256" key="3">
    <source>
        <dbReference type="ARBA" id="ARBA00023082"/>
    </source>
</evidence>
<dbReference type="InterPro" id="IPR050239">
    <property type="entry name" value="Sigma-70_RNA_pol_init_factors"/>
</dbReference>
<gene>
    <name evidence="9" type="primary">rpoD</name>
    <name evidence="6" type="synonym">sigA</name>
    <name evidence="9" type="ordered locus">Deide_1p00220</name>
</gene>
<dbReference type="GO" id="GO:0003677">
    <property type="term" value="F:DNA binding"/>
    <property type="evidence" value="ECO:0007669"/>
    <property type="project" value="UniProtKB-UniRule"/>
</dbReference>
<dbReference type="GO" id="GO:0006352">
    <property type="term" value="P:DNA-templated transcription initiation"/>
    <property type="evidence" value="ECO:0007669"/>
    <property type="project" value="UniProtKB-UniRule"/>
</dbReference>
<evidence type="ECO:0000259" key="8">
    <source>
        <dbReference type="PROSITE" id="PS00716"/>
    </source>
</evidence>
<evidence type="ECO:0000256" key="7">
    <source>
        <dbReference type="SAM" id="MobiDB-lite"/>
    </source>
</evidence>
<evidence type="ECO:0000256" key="5">
    <source>
        <dbReference type="ARBA" id="ARBA00023163"/>
    </source>
</evidence>
<dbReference type="GO" id="GO:0005737">
    <property type="term" value="C:cytoplasm"/>
    <property type="evidence" value="ECO:0007669"/>
    <property type="project" value="UniProtKB-SubCell"/>
</dbReference>
<comment type="function">
    <text evidence="6">Sigma factors are initiation factors that promote the attachment of RNA polymerase to specific initiation sites and are then released. This sigma factor is the primary sigma factor during exponential growth.</text>
</comment>
<feature type="DNA-binding region" description="H-T-H motif" evidence="6">
    <location>
        <begin position="352"/>
        <end position="371"/>
    </location>
</feature>
<dbReference type="InterPro" id="IPR028630">
    <property type="entry name" value="Sigma70_RpoD"/>
</dbReference>
<comment type="subunit">
    <text evidence="1">Interacts transiently with the RNA polymerase catalytic core formed by RpoA, RpoB, RpoC and RpoZ (2 alpha, 1 beta, 1 beta' and 1 omega subunit) to form the RNA polymerase holoenzyme that can initiate transcription.</text>
</comment>
<reference evidence="9 10" key="1">
    <citation type="journal article" date="2009" name="PLoS Genet.">
        <title>Alliance of proteomics and genomics to unravel the specificities of Sahara bacterium Deinococcus deserti.</title>
        <authorList>
            <person name="de Groot A."/>
            <person name="Dulermo R."/>
            <person name="Ortet P."/>
            <person name="Blanchard L."/>
            <person name="Guerin P."/>
            <person name="Fernandez B."/>
            <person name="Vacherie B."/>
            <person name="Dossat C."/>
            <person name="Jolivet E."/>
            <person name="Siguier P."/>
            <person name="Chandler M."/>
            <person name="Barakat M."/>
            <person name="Dedieu A."/>
            <person name="Barbe V."/>
            <person name="Heulin T."/>
            <person name="Sommer S."/>
            <person name="Achouak W."/>
            <person name="Armengaud J."/>
        </authorList>
    </citation>
    <scope>NUCLEOTIDE SEQUENCE [LARGE SCALE GENOMIC DNA]</scope>
    <source>
        <strain evidence="10">DSM 17065 / CIP 109153 / LMG 22923 / VCD115</strain>
        <plasmid evidence="10">pDeide1</plasmid>
    </source>
</reference>
<evidence type="ECO:0000313" key="10">
    <source>
        <dbReference type="Proteomes" id="UP000002208"/>
    </source>
</evidence>
<dbReference type="HOGENOM" id="CLU_014793_3_5_0"/>
<feature type="region of interest" description="Disordered" evidence="7">
    <location>
        <begin position="1"/>
        <end position="78"/>
    </location>
</feature>
<dbReference type="PANTHER" id="PTHR30603:SF60">
    <property type="entry name" value="RNA POLYMERASE SIGMA FACTOR RPOD"/>
    <property type="match status" value="1"/>
</dbReference>
<dbReference type="Pfam" id="PF04542">
    <property type="entry name" value="Sigma70_r2"/>
    <property type="match status" value="1"/>
</dbReference>
<evidence type="ECO:0000256" key="6">
    <source>
        <dbReference type="HAMAP-Rule" id="MF_00963"/>
    </source>
</evidence>
<geneLocation type="plasmid" evidence="10">
    <name>pDeide1</name>
</geneLocation>